<protein>
    <submittedName>
        <fullName evidence="4">DUF1206 domain-containing protein</fullName>
    </submittedName>
</protein>
<comment type="caution">
    <text evidence="4">The sequence shown here is derived from an EMBL/GenBank/DDBJ whole genome shotgun (WGS) entry which is preliminary data.</text>
</comment>
<keyword evidence="2" id="KW-1133">Transmembrane helix</keyword>
<evidence type="ECO:0000313" key="4">
    <source>
        <dbReference type="EMBL" id="NJC73832.1"/>
    </source>
</evidence>
<feature type="transmembrane region" description="Helical" evidence="2">
    <location>
        <begin position="252"/>
        <end position="273"/>
    </location>
</feature>
<evidence type="ECO:0000256" key="2">
    <source>
        <dbReference type="SAM" id="Phobius"/>
    </source>
</evidence>
<keyword evidence="2" id="KW-0812">Transmembrane</keyword>
<feature type="transmembrane region" description="Helical" evidence="2">
    <location>
        <begin position="74"/>
        <end position="100"/>
    </location>
</feature>
<proteinExistence type="predicted"/>
<feature type="domain" description="DUF1206" evidence="3">
    <location>
        <begin position="33"/>
        <end position="100"/>
    </location>
</feature>
<keyword evidence="2" id="KW-0472">Membrane</keyword>
<dbReference type="EMBL" id="JAATVY010000037">
    <property type="protein sequence ID" value="NJC73832.1"/>
    <property type="molecule type" value="Genomic_DNA"/>
</dbReference>
<dbReference type="Proteomes" id="UP000722989">
    <property type="component" value="Unassembled WGS sequence"/>
</dbReference>
<feature type="transmembrane region" description="Helical" evidence="2">
    <location>
        <begin position="33"/>
        <end position="54"/>
    </location>
</feature>
<keyword evidence="5" id="KW-1185">Reference proteome</keyword>
<gene>
    <name evidence="4" type="ORF">HC031_29565</name>
</gene>
<feature type="transmembrane region" description="Helical" evidence="2">
    <location>
        <begin position="121"/>
        <end position="141"/>
    </location>
</feature>
<sequence length="280" mass="29178">MTASHLGATTARQAGGTARQAVRSRPMRALTRFGFIAYAVMHALVGWLALQIAWGGSGREDSQSGAFSTLAAHPLGRVLLFAVAVGLAALAVWQAVAAAVGHTDEEGRRRAAERFMSAGRTVVYAALAWTAFRIVAGSGTSSAQKQESATATLISSTGGRWLVGAVGLAVIGFGVGMAVYGLLGKFERKLDRSRMGPSAERAVHTLGAVGYAAKGVAFAIVGVLLILAAVHHDPSRSRGLDAALRALAAQPFGPWLLSVVALGFLAFGAFCLFQSRYRRV</sequence>
<feature type="transmembrane region" description="Helical" evidence="2">
    <location>
        <begin position="203"/>
        <end position="232"/>
    </location>
</feature>
<evidence type="ECO:0000259" key="3">
    <source>
        <dbReference type="Pfam" id="PF06724"/>
    </source>
</evidence>
<feature type="domain" description="DUF1206" evidence="3">
    <location>
        <begin position="118"/>
        <end position="182"/>
    </location>
</feature>
<evidence type="ECO:0000256" key="1">
    <source>
        <dbReference type="SAM" id="MobiDB-lite"/>
    </source>
</evidence>
<accession>A0ABX0Y607</accession>
<dbReference type="RefSeq" id="WP_167928732.1">
    <property type="nucleotide sequence ID" value="NZ_JAATVY010000037.1"/>
</dbReference>
<reference evidence="4 5" key="1">
    <citation type="submission" date="2020-03" db="EMBL/GenBank/DDBJ databases">
        <title>WGS of the type strain of Planosporangium spp.</title>
        <authorList>
            <person name="Thawai C."/>
        </authorList>
    </citation>
    <scope>NUCLEOTIDE SEQUENCE [LARGE SCALE GENOMIC DNA]</scope>
    <source>
        <strain evidence="4 5">TBRC 5610</strain>
    </source>
</reference>
<feature type="region of interest" description="Disordered" evidence="1">
    <location>
        <begin position="1"/>
        <end position="20"/>
    </location>
</feature>
<name>A0ABX0Y607_9ACTN</name>
<organism evidence="4 5">
    <name type="scientific">Planosporangium thailandense</name>
    <dbReference type="NCBI Taxonomy" id="765197"/>
    <lineage>
        <taxon>Bacteria</taxon>
        <taxon>Bacillati</taxon>
        <taxon>Actinomycetota</taxon>
        <taxon>Actinomycetes</taxon>
        <taxon>Micromonosporales</taxon>
        <taxon>Micromonosporaceae</taxon>
        <taxon>Planosporangium</taxon>
    </lineage>
</organism>
<evidence type="ECO:0000313" key="5">
    <source>
        <dbReference type="Proteomes" id="UP000722989"/>
    </source>
</evidence>
<dbReference type="Pfam" id="PF06724">
    <property type="entry name" value="DUF1206"/>
    <property type="match status" value="3"/>
</dbReference>
<feature type="transmembrane region" description="Helical" evidence="2">
    <location>
        <begin position="161"/>
        <end position="183"/>
    </location>
</feature>
<feature type="compositionally biased region" description="Low complexity" evidence="1">
    <location>
        <begin position="7"/>
        <end position="20"/>
    </location>
</feature>
<dbReference type="InterPro" id="IPR009597">
    <property type="entry name" value="DUF1206"/>
</dbReference>
<feature type="domain" description="DUF1206" evidence="3">
    <location>
        <begin position="209"/>
        <end position="278"/>
    </location>
</feature>